<dbReference type="Gene3D" id="3.50.50.60">
    <property type="entry name" value="FAD/NAD(P)-binding domain"/>
    <property type="match status" value="1"/>
</dbReference>
<dbReference type="PANTHER" id="PTHR16128">
    <property type="entry name" value="FAD/NAD(P)-BINDING OXIDOREDUCTASE FAMILY PROTEIN"/>
    <property type="match status" value="1"/>
</dbReference>
<accession>A0A1H6YBZ9</accession>
<dbReference type="InterPro" id="IPR036188">
    <property type="entry name" value="FAD/NAD-bd_sf"/>
</dbReference>
<dbReference type="InterPro" id="IPR002937">
    <property type="entry name" value="Amino_oxidase"/>
</dbReference>
<name>A0A1H6YBZ9_9DEIO</name>
<organism evidence="2 3">
    <name type="scientific">Deinococcus reticulitermitis</name>
    <dbReference type="NCBI Taxonomy" id="856736"/>
    <lineage>
        <taxon>Bacteria</taxon>
        <taxon>Thermotogati</taxon>
        <taxon>Deinococcota</taxon>
        <taxon>Deinococci</taxon>
        <taxon>Deinococcales</taxon>
        <taxon>Deinococcaceae</taxon>
        <taxon>Deinococcus</taxon>
    </lineage>
</organism>
<dbReference type="Gene3D" id="3.90.660.10">
    <property type="match status" value="1"/>
</dbReference>
<sequence length="335" mass="35318">MTDLPTTELLVIGAGLGGLACAADVQRAGEQVRVLDKARGVSGRAATRRVTLPGEAGGEARLDHGARFFTARSERLRQLAGALELPVWALGFPTWEGGRITPEAGAHPRYVPADGLSALGKALARGLDVRTGQTVTRLEKEGGGWTAHTAEGEAFRAARVVLNLPAPQAAALASGVPELQGALAAVEYQPCWTVGAVLEADLPGAEWPALRVAGHPVIDWVAREHTKRPPGHPPALIVQAHGEWSRAHLEAEKPTVEAALLAAVREVTGTELRPRVTFAHRWRYAQPTRRVLAPHFWDAGHGLGACGDGFTPDPHGSRVEAALLSGWSLGEALGG</sequence>
<dbReference type="GO" id="GO:0016491">
    <property type="term" value="F:oxidoreductase activity"/>
    <property type="evidence" value="ECO:0007669"/>
    <property type="project" value="InterPro"/>
</dbReference>
<protein>
    <recommendedName>
        <fullName evidence="1">Amine oxidase domain-containing protein</fullName>
    </recommendedName>
</protein>
<dbReference type="SUPFAM" id="SSF51905">
    <property type="entry name" value="FAD/NAD(P)-binding domain"/>
    <property type="match status" value="1"/>
</dbReference>
<dbReference type="OrthoDB" id="5792777at2"/>
<feature type="domain" description="Amine oxidase" evidence="1">
    <location>
        <begin position="109"/>
        <end position="285"/>
    </location>
</feature>
<reference evidence="3" key="1">
    <citation type="submission" date="2016-10" db="EMBL/GenBank/DDBJ databases">
        <authorList>
            <person name="Varghese N."/>
            <person name="Submissions S."/>
        </authorList>
    </citation>
    <scope>NUCLEOTIDE SEQUENCE [LARGE SCALE GENOMIC DNA]</scope>
    <source>
        <strain evidence="3">CGMCC 1.10218</strain>
    </source>
</reference>
<evidence type="ECO:0000313" key="3">
    <source>
        <dbReference type="Proteomes" id="UP000199223"/>
    </source>
</evidence>
<dbReference type="AlphaFoldDB" id="A0A1H6YBZ9"/>
<evidence type="ECO:0000259" key="1">
    <source>
        <dbReference type="Pfam" id="PF01593"/>
    </source>
</evidence>
<dbReference type="Pfam" id="PF01593">
    <property type="entry name" value="Amino_oxidase"/>
    <property type="match status" value="1"/>
</dbReference>
<dbReference type="Pfam" id="PF13450">
    <property type="entry name" value="NAD_binding_8"/>
    <property type="match status" value="1"/>
</dbReference>
<dbReference type="STRING" id="856736.SAMN04488058_10759"/>
<keyword evidence="3" id="KW-1185">Reference proteome</keyword>
<dbReference type="Proteomes" id="UP000199223">
    <property type="component" value="Unassembled WGS sequence"/>
</dbReference>
<evidence type="ECO:0000313" key="2">
    <source>
        <dbReference type="EMBL" id="SEJ38771.1"/>
    </source>
</evidence>
<dbReference type="PANTHER" id="PTHR16128:SF5">
    <property type="entry name" value="FAD_NAD(P)-BINDING OXIDOREDUCTASE FAMILY PROTEIN"/>
    <property type="match status" value="1"/>
</dbReference>
<proteinExistence type="predicted"/>
<gene>
    <name evidence="2" type="ORF">SAMN04488058_10759</name>
</gene>
<dbReference type="EMBL" id="FNZA01000007">
    <property type="protein sequence ID" value="SEJ38771.1"/>
    <property type="molecule type" value="Genomic_DNA"/>
</dbReference>